<gene>
    <name evidence="1" type="ORF">EYF80_006558</name>
</gene>
<dbReference type="EMBL" id="SRLO01000034">
    <property type="protein sequence ID" value="TNN83225.1"/>
    <property type="molecule type" value="Genomic_DNA"/>
</dbReference>
<accession>A0A4Z2IYZ9</accession>
<dbReference type="Proteomes" id="UP000314294">
    <property type="component" value="Unassembled WGS sequence"/>
</dbReference>
<sequence length="188" mass="20872">MESIKPGVSSQGPLRFTSLWSPATVSMSRMRAVEKRELLHRVLLLTRHTIVPMIHVMPWPVRANRATMERQPPQAEDVLAHTPMRLDMQMSMAKREFIAIPLNEGFSSMQSSSGILPGSLLSLLPLSSGSSFGTLVWFLIGPGRLAPPRLSEGPPTPPLLPPRRGWFRDTNSGLVRTLFLSRALDLTL</sequence>
<proteinExistence type="predicted"/>
<evidence type="ECO:0000313" key="1">
    <source>
        <dbReference type="EMBL" id="TNN83225.1"/>
    </source>
</evidence>
<protein>
    <submittedName>
        <fullName evidence="1">Uncharacterized protein</fullName>
    </submittedName>
</protein>
<comment type="caution">
    <text evidence="1">The sequence shown here is derived from an EMBL/GenBank/DDBJ whole genome shotgun (WGS) entry which is preliminary data.</text>
</comment>
<dbReference type="AlphaFoldDB" id="A0A4Z2IYZ9"/>
<reference evidence="1 2" key="1">
    <citation type="submission" date="2019-03" db="EMBL/GenBank/DDBJ databases">
        <title>First draft genome of Liparis tanakae, snailfish: a comprehensive survey of snailfish specific genes.</title>
        <authorList>
            <person name="Kim W."/>
            <person name="Song I."/>
            <person name="Jeong J.-H."/>
            <person name="Kim D."/>
            <person name="Kim S."/>
            <person name="Ryu S."/>
            <person name="Song J.Y."/>
            <person name="Lee S.K."/>
        </authorList>
    </citation>
    <scope>NUCLEOTIDE SEQUENCE [LARGE SCALE GENOMIC DNA]</scope>
    <source>
        <tissue evidence="1">Muscle</tissue>
    </source>
</reference>
<evidence type="ECO:0000313" key="2">
    <source>
        <dbReference type="Proteomes" id="UP000314294"/>
    </source>
</evidence>
<organism evidence="1 2">
    <name type="scientific">Liparis tanakae</name>
    <name type="common">Tanaka's snailfish</name>
    <dbReference type="NCBI Taxonomy" id="230148"/>
    <lineage>
        <taxon>Eukaryota</taxon>
        <taxon>Metazoa</taxon>
        <taxon>Chordata</taxon>
        <taxon>Craniata</taxon>
        <taxon>Vertebrata</taxon>
        <taxon>Euteleostomi</taxon>
        <taxon>Actinopterygii</taxon>
        <taxon>Neopterygii</taxon>
        <taxon>Teleostei</taxon>
        <taxon>Neoteleostei</taxon>
        <taxon>Acanthomorphata</taxon>
        <taxon>Eupercaria</taxon>
        <taxon>Perciformes</taxon>
        <taxon>Cottioidei</taxon>
        <taxon>Cottales</taxon>
        <taxon>Liparidae</taxon>
        <taxon>Liparis</taxon>
    </lineage>
</organism>
<keyword evidence="2" id="KW-1185">Reference proteome</keyword>
<name>A0A4Z2IYZ9_9TELE</name>